<dbReference type="Pfam" id="PF09563">
    <property type="entry name" value="RE_LlaJI"/>
    <property type="match status" value="1"/>
</dbReference>
<evidence type="ECO:0000313" key="2">
    <source>
        <dbReference type="Proteomes" id="UP000190449"/>
    </source>
</evidence>
<sequence length="269" mass="31522">MLKNCEALDLFDLQEAELSEQNIEDFGDTDYIKYRLEREIKNQFITRKQNLLKTLYTYISETKSNDSQNSISFYGTNCMNLVWEKACGQIFGNIHDQVESEIAKPQWYLNGVRYEASKSLIPDIITECNIEYDNDYEKVFCILDAKYYLIKAENLSSGMGIPGVQDVVKQFVYHESFMNYLRRENCESVFNAFLFPIANEDDAIKRDIIIRGFVTMLKWGVEQLVPIYLVFLKPSFVWTSYLNGSIQKTILIDAMKRIRLEDVFRKVLK</sequence>
<protein>
    <submittedName>
        <fullName evidence="1">LlaJI restriction endonuclease</fullName>
    </submittedName>
</protein>
<reference evidence="1 2" key="1">
    <citation type="submission" date="2017-02" db="EMBL/GenBank/DDBJ databases">
        <authorList>
            <person name="Peterson S.W."/>
        </authorList>
    </citation>
    <scope>NUCLEOTIDE SEQUENCE [LARGE SCALE GENOMIC DNA]</scope>
    <source>
        <strain evidence="1 2">ATCC 43854</strain>
    </source>
</reference>
<evidence type="ECO:0000313" key="1">
    <source>
        <dbReference type="EMBL" id="SKA10780.1"/>
    </source>
</evidence>
<proteinExistence type="predicted"/>
<name>A0A1T4R411_9BACT</name>
<keyword evidence="1" id="KW-0540">Nuclease</keyword>
<dbReference type="InterPro" id="IPR018579">
    <property type="entry name" value="Restrct_endonuc_II_LlaJI"/>
</dbReference>
<accession>A0A1T4R411</accession>
<dbReference type="EMBL" id="FUWU01000061">
    <property type="protein sequence ID" value="SKA10780.1"/>
    <property type="molecule type" value="Genomic_DNA"/>
</dbReference>
<dbReference type="GO" id="GO:0004519">
    <property type="term" value="F:endonuclease activity"/>
    <property type="evidence" value="ECO:0007669"/>
    <property type="project" value="UniProtKB-KW"/>
</dbReference>
<dbReference type="AlphaFoldDB" id="A0A1T4R411"/>
<gene>
    <name evidence="1" type="ORF">SAMN02745108_02547</name>
</gene>
<keyword evidence="1" id="KW-0378">Hydrolase</keyword>
<keyword evidence="1" id="KW-0255">Endonuclease</keyword>
<dbReference type="Proteomes" id="UP000190449">
    <property type="component" value="Unassembled WGS sequence"/>
</dbReference>
<dbReference type="STRING" id="28122.SAMN02745108_02547"/>
<organism evidence="1 2">
    <name type="scientific">Fibrobacter intestinalis</name>
    <dbReference type="NCBI Taxonomy" id="28122"/>
    <lineage>
        <taxon>Bacteria</taxon>
        <taxon>Pseudomonadati</taxon>
        <taxon>Fibrobacterota</taxon>
        <taxon>Fibrobacteria</taxon>
        <taxon>Fibrobacterales</taxon>
        <taxon>Fibrobacteraceae</taxon>
        <taxon>Fibrobacter</taxon>
    </lineage>
</organism>